<evidence type="ECO:0000256" key="10">
    <source>
        <dbReference type="PIRNR" id="PIRNR000108"/>
    </source>
</evidence>
<keyword evidence="4 10" id="KW-0479">Metal-binding</keyword>
<proteinExistence type="inferred from homology"/>
<dbReference type="SUPFAM" id="SSF53659">
    <property type="entry name" value="Isocitrate/Isopropylmalate dehydrogenase-like"/>
    <property type="match status" value="1"/>
</dbReference>
<dbReference type="NCBIfam" id="NF006156">
    <property type="entry name" value="PRK08299.1"/>
    <property type="match status" value="1"/>
</dbReference>
<name>A0ABR3YUC0_9PEZI</name>
<dbReference type="EC" id="1.1.1.42" evidence="10"/>
<keyword evidence="8 10" id="KW-0464">Manganese</keyword>
<evidence type="ECO:0000256" key="9">
    <source>
        <dbReference type="ARBA" id="ARBA00023554"/>
    </source>
</evidence>
<dbReference type="SMART" id="SM01329">
    <property type="entry name" value="Iso_dh"/>
    <property type="match status" value="1"/>
</dbReference>
<evidence type="ECO:0000256" key="6">
    <source>
        <dbReference type="ARBA" id="ARBA00022857"/>
    </source>
</evidence>
<dbReference type="InterPro" id="IPR019818">
    <property type="entry name" value="IsoCit/isopropylmalate_DH_CS"/>
</dbReference>
<feature type="domain" description="Isopropylmalate dehydrogenase-like" evidence="11">
    <location>
        <begin position="9"/>
        <end position="399"/>
    </location>
</feature>
<evidence type="ECO:0000256" key="8">
    <source>
        <dbReference type="ARBA" id="ARBA00023211"/>
    </source>
</evidence>
<dbReference type="PIRSF" id="PIRSF000108">
    <property type="entry name" value="IDH_NADP"/>
    <property type="match status" value="1"/>
</dbReference>
<evidence type="ECO:0000259" key="11">
    <source>
        <dbReference type="SMART" id="SM01329"/>
    </source>
</evidence>
<organism evidence="12 13">
    <name type="scientific">Sporothrix stenoceras</name>
    <dbReference type="NCBI Taxonomy" id="5173"/>
    <lineage>
        <taxon>Eukaryota</taxon>
        <taxon>Fungi</taxon>
        <taxon>Dikarya</taxon>
        <taxon>Ascomycota</taxon>
        <taxon>Pezizomycotina</taxon>
        <taxon>Sordariomycetes</taxon>
        <taxon>Sordariomycetidae</taxon>
        <taxon>Ophiostomatales</taxon>
        <taxon>Ophiostomataceae</taxon>
        <taxon>Sporothrix</taxon>
    </lineage>
</organism>
<protein>
    <recommendedName>
        <fullName evidence="10">Isocitrate dehydrogenase [NADP]</fullName>
        <ecNumber evidence="10">1.1.1.42</ecNumber>
    </recommendedName>
</protein>
<evidence type="ECO:0000256" key="4">
    <source>
        <dbReference type="ARBA" id="ARBA00022723"/>
    </source>
</evidence>
<keyword evidence="6 10" id="KW-0521">NADP</keyword>
<comment type="similarity">
    <text evidence="2 10">Belongs to the isocitrate and isopropylmalate dehydrogenases family.</text>
</comment>
<dbReference type="GO" id="GO:0004450">
    <property type="term" value="F:isocitrate dehydrogenase (NADP+) activity"/>
    <property type="evidence" value="ECO:0007669"/>
    <property type="project" value="UniProtKB-EC"/>
</dbReference>
<evidence type="ECO:0000256" key="5">
    <source>
        <dbReference type="ARBA" id="ARBA00022842"/>
    </source>
</evidence>
<evidence type="ECO:0000313" key="12">
    <source>
        <dbReference type="EMBL" id="KAL1891966.1"/>
    </source>
</evidence>
<dbReference type="PANTHER" id="PTHR11822">
    <property type="entry name" value="NADP-SPECIFIC ISOCITRATE DEHYDROGENASE"/>
    <property type="match status" value="1"/>
</dbReference>
<evidence type="ECO:0000256" key="2">
    <source>
        <dbReference type="ARBA" id="ARBA00007769"/>
    </source>
</evidence>
<sequence length="410" mass="45990">MPKIKATNPVVELDGDEMARVLWATIKDVLLLPYLDVDIRYFDLGLQHRDVVDNAVVAEAAAAIKEHHVGIKCATITADEARLKEFGLKEMWPSPNIALRSALGGTIFREPIVIPRIPRLVPRWTKPIVIGRHAYGDKYRAVQRKFEGEGKLEMVFTPTDGGKPETIQVFDYPEGGGVGLAQHNTTKSITDFAHACFRYALLRKLPLFFSTKNTVLKVYDGHFKRIFETLYETQYRPQFEEAGLTYEHRLIDDMVAYMIKSDGGYVLALKNYDGDVQSDIVAQGFGSLGLMTSFLVTPDGRTMMTEAAHGTVTKHFREHQKGRETSTNPVASIFAWTRALMKRGELDETPRVVAFAQAVEQACIETVDLDGIMTKDLAAACGQTNRESWVTTTEYIKAVDTRLKKLVEQI</sequence>
<dbReference type="Gene3D" id="3.40.718.10">
    <property type="entry name" value="Isopropylmalate Dehydrogenase"/>
    <property type="match status" value="1"/>
</dbReference>
<dbReference type="NCBIfam" id="TIGR00127">
    <property type="entry name" value="nadp_idh_euk"/>
    <property type="match status" value="1"/>
</dbReference>
<dbReference type="PROSITE" id="PS00470">
    <property type="entry name" value="IDH_IMDH"/>
    <property type="match status" value="1"/>
</dbReference>
<gene>
    <name evidence="12" type="primary">IDP2_2</name>
    <name evidence="12" type="ORF">Sste5346_007310</name>
</gene>
<dbReference type="PANTHER" id="PTHR11822:SF21">
    <property type="entry name" value="ISOCITRATE DEHYDROGENASE [NADP], MITOCHONDRIAL"/>
    <property type="match status" value="1"/>
</dbReference>
<evidence type="ECO:0000256" key="3">
    <source>
        <dbReference type="ARBA" id="ARBA00022532"/>
    </source>
</evidence>
<keyword evidence="3 10" id="KW-0816">Tricarboxylic acid cycle</keyword>
<dbReference type="InterPro" id="IPR004790">
    <property type="entry name" value="Isocitrate_DH_NADP"/>
</dbReference>
<keyword evidence="13" id="KW-1185">Reference proteome</keyword>
<dbReference type="EMBL" id="JAWCUI010000048">
    <property type="protein sequence ID" value="KAL1891966.1"/>
    <property type="molecule type" value="Genomic_DNA"/>
</dbReference>
<keyword evidence="5 10" id="KW-0460">Magnesium</keyword>
<reference evidence="12 13" key="1">
    <citation type="journal article" date="2024" name="IMA Fungus">
        <title>IMA Genome - F19 : A genome assembly and annotation guide to empower mycologists, including annotated draft genome sequences of Ceratocystis pirilliformis, Diaporthe australafricana, Fusarium ophioides, Paecilomyces lecythidis, and Sporothrix stenoceras.</title>
        <authorList>
            <person name="Aylward J."/>
            <person name="Wilson A.M."/>
            <person name="Visagie C.M."/>
            <person name="Spraker J."/>
            <person name="Barnes I."/>
            <person name="Buitendag C."/>
            <person name="Ceriani C."/>
            <person name="Del Mar Angel L."/>
            <person name="du Plessis D."/>
            <person name="Fuchs T."/>
            <person name="Gasser K."/>
            <person name="Kramer D."/>
            <person name="Li W."/>
            <person name="Munsamy K."/>
            <person name="Piso A."/>
            <person name="Price J.L."/>
            <person name="Sonnekus B."/>
            <person name="Thomas C."/>
            <person name="van der Nest A."/>
            <person name="van Dijk A."/>
            <person name="van Heerden A."/>
            <person name="van Vuuren N."/>
            <person name="Yilmaz N."/>
            <person name="Duong T.A."/>
            <person name="van der Merwe N.A."/>
            <person name="Wingfield M.J."/>
            <person name="Wingfield B.D."/>
        </authorList>
    </citation>
    <scope>NUCLEOTIDE SEQUENCE [LARGE SCALE GENOMIC DNA]</scope>
    <source>
        <strain evidence="12 13">CMW 5346</strain>
    </source>
</reference>
<evidence type="ECO:0000256" key="7">
    <source>
        <dbReference type="ARBA" id="ARBA00023002"/>
    </source>
</evidence>
<comment type="cofactor">
    <cofactor evidence="1">
        <name>Mn(2+)</name>
        <dbReference type="ChEBI" id="CHEBI:29035"/>
    </cofactor>
</comment>
<comment type="catalytic activity">
    <reaction evidence="9 10">
        <text>D-threo-isocitrate + NADP(+) = 2-oxoglutarate + CO2 + NADPH</text>
        <dbReference type="Rhea" id="RHEA:19629"/>
        <dbReference type="ChEBI" id="CHEBI:15562"/>
        <dbReference type="ChEBI" id="CHEBI:16526"/>
        <dbReference type="ChEBI" id="CHEBI:16810"/>
        <dbReference type="ChEBI" id="CHEBI:57783"/>
        <dbReference type="ChEBI" id="CHEBI:58349"/>
        <dbReference type="EC" id="1.1.1.42"/>
    </reaction>
</comment>
<dbReference type="Proteomes" id="UP001583186">
    <property type="component" value="Unassembled WGS sequence"/>
</dbReference>
<comment type="caution">
    <text evidence="12">The sequence shown here is derived from an EMBL/GenBank/DDBJ whole genome shotgun (WGS) entry which is preliminary data.</text>
</comment>
<dbReference type="Pfam" id="PF00180">
    <property type="entry name" value="Iso_dh"/>
    <property type="match status" value="1"/>
</dbReference>
<keyword evidence="7 10" id="KW-0560">Oxidoreductase</keyword>
<dbReference type="InterPro" id="IPR024084">
    <property type="entry name" value="IsoPropMal-DH-like_dom"/>
</dbReference>
<comment type="cofactor">
    <cofactor evidence="10">
        <name>Mg(2+)</name>
        <dbReference type="ChEBI" id="CHEBI:18420"/>
    </cofactor>
    <cofactor evidence="10">
        <name>Mn(2+)</name>
        <dbReference type="ChEBI" id="CHEBI:29035"/>
    </cofactor>
    <text evidence="10">Binds 1 Mg(2+) or Mn(2+) ion per subunit.</text>
</comment>
<accession>A0ABR3YUC0</accession>
<evidence type="ECO:0000256" key="1">
    <source>
        <dbReference type="ARBA" id="ARBA00001936"/>
    </source>
</evidence>
<evidence type="ECO:0000313" key="13">
    <source>
        <dbReference type="Proteomes" id="UP001583186"/>
    </source>
</evidence>